<keyword evidence="2 7" id="KW-0378">Hydrolase</keyword>
<dbReference type="Pfam" id="PF21196">
    <property type="entry name" value="PcrA_UvrD_tudor"/>
    <property type="match status" value="1"/>
</dbReference>
<dbReference type="GO" id="GO:0005524">
    <property type="term" value="F:ATP binding"/>
    <property type="evidence" value="ECO:0007669"/>
    <property type="project" value="UniProtKB-KW"/>
</dbReference>
<dbReference type="EC" id="3.6.4.12" evidence="7"/>
<dbReference type="GO" id="GO:0043138">
    <property type="term" value="F:3'-5' DNA helicase activity"/>
    <property type="evidence" value="ECO:0007669"/>
    <property type="project" value="TreeGrafter"/>
</dbReference>
<comment type="caution">
    <text evidence="7">The sequence shown here is derived from an EMBL/GenBank/DDBJ whole genome shotgun (WGS) entry which is preliminary data.</text>
</comment>
<proteinExistence type="predicted"/>
<gene>
    <name evidence="7" type="primary">uvrD_9</name>
    <name evidence="7" type="ORF">SDC9_163949</name>
</gene>
<evidence type="ECO:0000313" key="7">
    <source>
        <dbReference type="EMBL" id="MPN16604.1"/>
    </source>
</evidence>
<dbReference type="PANTHER" id="PTHR11070:SF2">
    <property type="entry name" value="ATP-DEPENDENT DNA HELICASE SRS2"/>
    <property type="match status" value="1"/>
</dbReference>
<keyword evidence="4" id="KW-0067">ATP-binding</keyword>
<evidence type="ECO:0000256" key="5">
    <source>
        <dbReference type="SAM" id="MobiDB-lite"/>
    </source>
</evidence>
<keyword evidence="3 7" id="KW-0347">Helicase</keyword>
<evidence type="ECO:0000256" key="2">
    <source>
        <dbReference type="ARBA" id="ARBA00022801"/>
    </source>
</evidence>
<keyword evidence="1" id="KW-0547">Nucleotide-binding</keyword>
<evidence type="ECO:0000256" key="3">
    <source>
        <dbReference type="ARBA" id="ARBA00022806"/>
    </source>
</evidence>
<dbReference type="SUPFAM" id="SSF52540">
    <property type="entry name" value="P-loop containing nucleoside triphosphate hydrolases"/>
    <property type="match status" value="1"/>
</dbReference>
<dbReference type="EMBL" id="VSSQ01063586">
    <property type="protein sequence ID" value="MPN16604.1"/>
    <property type="molecule type" value="Genomic_DNA"/>
</dbReference>
<sequence length="198" mass="22713">MHLVGLEENLFPSFMSSSTREELEEERRLFYVALTRAEKQVFFTYAVSRFQWGKITDAEPSRFLSEVDSQYIEFINPAMESRFVNHSGLKSNIFDDAPSEPRFFKKQDPKKKLSRAENPEPQSLPKNLKPISTAKIINPSGQSSEDIEVGDKVRHDRFGIGEVTFLDGTDPKNIKAKVVFQHEGEKNLILKFAKLTKI</sequence>
<evidence type="ECO:0000256" key="1">
    <source>
        <dbReference type="ARBA" id="ARBA00022741"/>
    </source>
</evidence>
<dbReference type="Pfam" id="PF13361">
    <property type="entry name" value="UvrD_C"/>
    <property type="match status" value="1"/>
</dbReference>
<feature type="domain" description="UvrD-like helicase C-terminal" evidence="6">
    <location>
        <begin position="3"/>
        <end position="46"/>
    </location>
</feature>
<dbReference type="InterPro" id="IPR000212">
    <property type="entry name" value="DNA_helicase_UvrD/REP"/>
</dbReference>
<dbReference type="GO" id="GO:0003677">
    <property type="term" value="F:DNA binding"/>
    <property type="evidence" value="ECO:0007669"/>
    <property type="project" value="InterPro"/>
</dbReference>
<dbReference type="GO" id="GO:0016787">
    <property type="term" value="F:hydrolase activity"/>
    <property type="evidence" value="ECO:0007669"/>
    <property type="project" value="UniProtKB-KW"/>
</dbReference>
<dbReference type="GO" id="GO:0005829">
    <property type="term" value="C:cytosol"/>
    <property type="evidence" value="ECO:0007669"/>
    <property type="project" value="TreeGrafter"/>
</dbReference>
<dbReference type="AlphaFoldDB" id="A0A645FXH4"/>
<organism evidence="7">
    <name type="scientific">bioreactor metagenome</name>
    <dbReference type="NCBI Taxonomy" id="1076179"/>
    <lineage>
        <taxon>unclassified sequences</taxon>
        <taxon>metagenomes</taxon>
        <taxon>ecological metagenomes</taxon>
    </lineage>
</organism>
<evidence type="ECO:0000259" key="6">
    <source>
        <dbReference type="Pfam" id="PF13361"/>
    </source>
</evidence>
<feature type="compositionally biased region" description="Basic and acidic residues" evidence="5">
    <location>
        <begin position="102"/>
        <end position="118"/>
    </location>
</feature>
<dbReference type="PANTHER" id="PTHR11070">
    <property type="entry name" value="UVRD / RECB / PCRA DNA HELICASE FAMILY MEMBER"/>
    <property type="match status" value="1"/>
</dbReference>
<evidence type="ECO:0000256" key="4">
    <source>
        <dbReference type="ARBA" id="ARBA00022840"/>
    </source>
</evidence>
<accession>A0A645FXH4</accession>
<protein>
    <submittedName>
        <fullName evidence="7">DNA helicase II</fullName>
        <ecNumber evidence="7">3.6.4.12</ecNumber>
    </submittedName>
</protein>
<dbReference type="GO" id="GO:0000725">
    <property type="term" value="P:recombinational repair"/>
    <property type="evidence" value="ECO:0007669"/>
    <property type="project" value="TreeGrafter"/>
</dbReference>
<dbReference type="InterPro" id="IPR027417">
    <property type="entry name" value="P-loop_NTPase"/>
</dbReference>
<feature type="region of interest" description="Disordered" evidence="5">
    <location>
        <begin position="98"/>
        <end position="127"/>
    </location>
</feature>
<dbReference type="Gene3D" id="3.40.50.300">
    <property type="entry name" value="P-loop containing nucleotide triphosphate hydrolases"/>
    <property type="match status" value="1"/>
</dbReference>
<name>A0A645FXH4_9ZZZZ</name>
<reference evidence="7" key="1">
    <citation type="submission" date="2019-08" db="EMBL/GenBank/DDBJ databases">
        <authorList>
            <person name="Kucharzyk K."/>
            <person name="Murdoch R.W."/>
            <person name="Higgins S."/>
            <person name="Loffler F."/>
        </authorList>
    </citation>
    <scope>NUCLEOTIDE SEQUENCE</scope>
</reference>
<dbReference type="InterPro" id="IPR014017">
    <property type="entry name" value="DNA_helicase_UvrD-like_C"/>
</dbReference>